<dbReference type="PROSITE" id="PS50104">
    <property type="entry name" value="TIR"/>
    <property type="match status" value="2"/>
</dbReference>
<accession>A0ABM1A7R7</accession>
<dbReference type="SUPFAM" id="SSF52200">
    <property type="entry name" value="Toll/Interleukin receptor TIR domain"/>
    <property type="match status" value="3"/>
</dbReference>
<dbReference type="Proteomes" id="UP000694888">
    <property type="component" value="Unplaced"/>
</dbReference>
<evidence type="ECO:0000313" key="3">
    <source>
        <dbReference type="Proteomes" id="UP000694888"/>
    </source>
</evidence>
<feature type="region of interest" description="Disordered" evidence="1">
    <location>
        <begin position="793"/>
        <end position="818"/>
    </location>
</feature>
<dbReference type="Gene3D" id="3.40.50.10140">
    <property type="entry name" value="Toll/interleukin-1 receptor homology (TIR) domain"/>
    <property type="match status" value="2"/>
</dbReference>
<keyword evidence="3" id="KW-1185">Reference proteome</keyword>
<sequence length="964" mass="107842">MLVLEDEIILSTRLGSSSVQLYLGDITDLSIENKVDIIFTSAFPGDYSAAHKTTLIHALKSKLGISVNKLAKNKDLDLRAFFSCWMSARLPDHLPFGRLVCFEINRDGATIADQMSMVFRAMMPIFNGNESTIITPILATGCQHAPLDAMLRVMVSNALYWIRAGLPLKCIKLVLYTANPDRDRQFLYKSSIEQFGLIKKKWEFRNTQNEAKETYDVCFCYAKSDEHWMTDVSRTLVSRDHSLKMYKELFIASTDDSWQEVVFNILSCSRRIIIILTPTFVSDPFCLEQFSLGLCCNRLKGDNVLIPFYIESVTVFPSYMNLIQYTECRARYDGETVEGKITSACAELVTTLHTDTVTSDPADDQGDVSVVKESPIYDVFVSYSHRNPEMARALVELMGRKYPELYVFFDRSELKSGNVWQQTLYEAVDRTRCFVAMLTDSYLKSSVCQEEFNIALARYTARDQLVFTSVCLPELSSLPASHRRGHHVTVSDSGQLEVLCDKMAAAAVKAQQEEKEHLQIGKIKDTLSRHRMAEFNEKYFFDKGKVVGKKENTWMKLDVTGTVTFSYVHDGLKCAAILSELLKMEAPNVSTTLLSGSEAAARREIDSSDIVVAFVSDEYLQSPLHMQELHMALCKQRALKDSTVLYLVKGDHSSPRPFYPHLLPFNVSLSDRHWVRQGKRLTNQTFKFLVYCEGMQGTYMCSSAQYLALQQAKEDILELLMSKGQGSNFQTNVLNVLSVKNRLANTEPEDLKVDQVALSVSELSLSPLATDDATDEKDNEVNYIDDDVDADADEAETETDTVAQGQQTTVTSGSDTGGKAVMTEMNAFFQHGKLKSRYSYLDTSDAVNADGNRALKKPAAVELNVTQSAAPPTISPATDKADGGNLVQGQSPGQDQGQSPHQNQGQNDGGQVEEDRKVEVSVTDQQENSGLVRRALQERDALRSIEKLMLDKEASRSSRSCVLL</sequence>
<feature type="compositionally biased region" description="Low complexity" evidence="1">
    <location>
        <begin position="888"/>
        <end position="902"/>
    </location>
</feature>
<dbReference type="Pfam" id="PF13676">
    <property type="entry name" value="TIR_2"/>
    <property type="match status" value="2"/>
</dbReference>
<reference evidence="4" key="1">
    <citation type="submission" date="2025-08" db="UniProtKB">
        <authorList>
            <consortium name="RefSeq"/>
        </authorList>
    </citation>
    <scope>IDENTIFICATION</scope>
</reference>
<evidence type="ECO:0000256" key="1">
    <source>
        <dbReference type="SAM" id="MobiDB-lite"/>
    </source>
</evidence>
<organism evidence="3 4">
    <name type="scientific">Aplysia californica</name>
    <name type="common">California sea hare</name>
    <dbReference type="NCBI Taxonomy" id="6500"/>
    <lineage>
        <taxon>Eukaryota</taxon>
        <taxon>Metazoa</taxon>
        <taxon>Spiralia</taxon>
        <taxon>Lophotrochozoa</taxon>
        <taxon>Mollusca</taxon>
        <taxon>Gastropoda</taxon>
        <taxon>Heterobranchia</taxon>
        <taxon>Euthyneura</taxon>
        <taxon>Tectipleura</taxon>
        <taxon>Aplysiida</taxon>
        <taxon>Aplysioidea</taxon>
        <taxon>Aplysiidae</taxon>
        <taxon>Aplysia</taxon>
    </lineage>
</organism>
<feature type="compositionally biased region" description="Polar residues" evidence="1">
    <location>
        <begin position="804"/>
        <end position="814"/>
    </location>
</feature>
<feature type="domain" description="TIR" evidence="2">
    <location>
        <begin position="213"/>
        <end position="348"/>
    </location>
</feature>
<dbReference type="RefSeq" id="XP_012942474.1">
    <property type="nucleotide sequence ID" value="XM_013087020.2"/>
</dbReference>
<evidence type="ECO:0000259" key="2">
    <source>
        <dbReference type="PROSITE" id="PS50104"/>
    </source>
</evidence>
<feature type="region of interest" description="Disordered" evidence="1">
    <location>
        <begin position="866"/>
        <end position="932"/>
    </location>
</feature>
<feature type="domain" description="TIR" evidence="2">
    <location>
        <begin position="375"/>
        <end position="531"/>
    </location>
</feature>
<dbReference type="InterPro" id="IPR035897">
    <property type="entry name" value="Toll_tir_struct_dom_sf"/>
</dbReference>
<evidence type="ECO:0000313" key="4">
    <source>
        <dbReference type="RefSeq" id="XP_012942474.1"/>
    </source>
</evidence>
<gene>
    <name evidence="4" type="primary">LOC101852264</name>
</gene>
<dbReference type="SMART" id="SM00255">
    <property type="entry name" value="TIR"/>
    <property type="match status" value="1"/>
</dbReference>
<dbReference type="GeneID" id="101852264"/>
<protein>
    <submittedName>
        <fullName evidence="4">Uncharacterized protein LOC101852264</fullName>
    </submittedName>
</protein>
<proteinExistence type="predicted"/>
<dbReference type="InterPro" id="IPR000157">
    <property type="entry name" value="TIR_dom"/>
</dbReference>
<name>A0ABM1A7R7_APLCA</name>